<dbReference type="Proteomes" id="UP001432027">
    <property type="component" value="Unassembled WGS sequence"/>
</dbReference>
<gene>
    <name evidence="2" type="ORF">PENTCL1PPCAC_30112</name>
</gene>
<reference evidence="2" key="1">
    <citation type="submission" date="2023-10" db="EMBL/GenBank/DDBJ databases">
        <title>Genome assembly of Pristionchus species.</title>
        <authorList>
            <person name="Yoshida K."/>
            <person name="Sommer R.J."/>
        </authorList>
    </citation>
    <scope>NUCLEOTIDE SEQUENCE</scope>
    <source>
        <strain evidence="2">RS0144</strain>
    </source>
</reference>
<accession>A0AAV5UMQ7</accession>
<organism evidence="2 3">
    <name type="scientific">Pristionchus entomophagus</name>
    <dbReference type="NCBI Taxonomy" id="358040"/>
    <lineage>
        <taxon>Eukaryota</taxon>
        <taxon>Metazoa</taxon>
        <taxon>Ecdysozoa</taxon>
        <taxon>Nematoda</taxon>
        <taxon>Chromadorea</taxon>
        <taxon>Rhabditida</taxon>
        <taxon>Rhabditina</taxon>
        <taxon>Diplogasteromorpha</taxon>
        <taxon>Diplogasteroidea</taxon>
        <taxon>Neodiplogasteridae</taxon>
        <taxon>Pristionchus</taxon>
    </lineage>
</organism>
<proteinExistence type="predicted"/>
<feature type="region of interest" description="Disordered" evidence="1">
    <location>
        <begin position="94"/>
        <end position="155"/>
    </location>
</feature>
<evidence type="ECO:0000313" key="2">
    <source>
        <dbReference type="EMBL" id="GMT07938.1"/>
    </source>
</evidence>
<feature type="compositionally biased region" description="Polar residues" evidence="1">
    <location>
        <begin position="1"/>
        <end position="51"/>
    </location>
</feature>
<feature type="region of interest" description="Disordered" evidence="1">
    <location>
        <begin position="1"/>
        <end position="66"/>
    </location>
</feature>
<feature type="compositionally biased region" description="Polar residues" evidence="1">
    <location>
        <begin position="144"/>
        <end position="155"/>
    </location>
</feature>
<dbReference type="EMBL" id="BTSX01000006">
    <property type="protein sequence ID" value="GMT07938.1"/>
    <property type="molecule type" value="Genomic_DNA"/>
</dbReference>
<keyword evidence="3" id="KW-1185">Reference proteome</keyword>
<feature type="non-terminal residue" evidence="2">
    <location>
        <position position="1"/>
    </location>
</feature>
<name>A0AAV5UMQ7_9BILA</name>
<dbReference type="AlphaFoldDB" id="A0AAV5UMQ7"/>
<sequence>VRMSPSLSQTHVVQSATAVHPSQNDASEIATSTVTAESGCSRNNVPSSPNDFSMPDTPFGAIERPEKDHEDAIIVVGLSSPSIDPNVQATRLQFMLNRDHAKSQGSSDEVPRPEFEPDAGNDNDPIDALSQAPARLEQADLERQSASQQPPTHQD</sequence>
<evidence type="ECO:0000313" key="3">
    <source>
        <dbReference type="Proteomes" id="UP001432027"/>
    </source>
</evidence>
<comment type="caution">
    <text evidence="2">The sequence shown here is derived from an EMBL/GenBank/DDBJ whole genome shotgun (WGS) entry which is preliminary data.</text>
</comment>
<evidence type="ECO:0000256" key="1">
    <source>
        <dbReference type="SAM" id="MobiDB-lite"/>
    </source>
</evidence>
<protein>
    <submittedName>
        <fullName evidence="2">Uncharacterized protein</fullName>
    </submittedName>
</protein>
<feature type="compositionally biased region" description="Acidic residues" evidence="1">
    <location>
        <begin position="116"/>
        <end position="125"/>
    </location>
</feature>